<name>A0A090MM53_AFIFE</name>
<dbReference type="AlphaFoldDB" id="A0A090MM53"/>
<evidence type="ECO:0000313" key="1">
    <source>
        <dbReference type="EMBL" id="CEG06764.1"/>
    </source>
</evidence>
<reference evidence="1 2" key="1">
    <citation type="journal article" date="2014" name="Genome Announc.">
        <title>Genome Sequence of Afipia felis Strain 76713, Isolated in Hospital Water Using an Amoeba Co-Culture Procedure.</title>
        <authorList>
            <person name="Benamar S."/>
            <person name="La Scola B."/>
            <person name="Croce O."/>
        </authorList>
    </citation>
    <scope>NUCLEOTIDE SEQUENCE [LARGE SCALE GENOMIC DNA]</scope>
    <source>
        <strain evidence="1 2">76713</strain>
    </source>
</reference>
<dbReference type="OrthoDB" id="8138968at2"/>
<sequence length="128" mass="13558">MSSSRNSLDNDSCPVGDELLGSLYRASEHGLTQLVETVSGDVRAMLALFCYRRAHLHSMSLAIAATCSEQDLKEQGGTVGATLFAMSREAPSGQVASASSSRRAITLSTKPLRAIPEMADDDIEPLSA</sequence>
<keyword evidence="2" id="KW-1185">Reference proteome</keyword>
<accession>A0A090MM53</accession>
<gene>
    <name evidence="1" type="ORF">BN961_00134</name>
</gene>
<comment type="caution">
    <text evidence="1">The sequence shown here is derived from an EMBL/GenBank/DDBJ whole genome shotgun (WGS) entry which is preliminary data.</text>
</comment>
<dbReference type="EMBL" id="CCAZ020000001">
    <property type="protein sequence ID" value="CEG06764.1"/>
    <property type="molecule type" value="Genomic_DNA"/>
</dbReference>
<protein>
    <submittedName>
        <fullName evidence="1">Uncharacterized protein</fullName>
    </submittedName>
</protein>
<dbReference type="RefSeq" id="WP_009337633.1">
    <property type="nucleotide sequence ID" value="NZ_CCAZ020000001.1"/>
</dbReference>
<evidence type="ECO:0000313" key="2">
    <source>
        <dbReference type="Proteomes" id="UP000035762"/>
    </source>
</evidence>
<organism evidence="1 2">
    <name type="scientific">Afipia felis</name>
    <name type="common">Cat scratch disease bacillus</name>
    <dbReference type="NCBI Taxonomy" id="1035"/>
    <lineage>
        <taxon>Bacteria</taxon>
        <taxon>Pseudomonadati</taxon>
        <taxon>Pseudomonadota</taxon>
        <taxon>Alphaproteobacteria</taxon>
        <taxon>Hyphomicrobiales</taxon>
        <taxon>Nitrobacteraceae</taxon>
        <taxon>Afipia</taxon>
    </lineage>
</organism>
<proteinExistence type="predicted"/>
<dbReference type="Proteomes" id="UP000035762">
    <property type="component" value="Unassembled WGS sequence"/>
</dbReference>